<feature type="transmembrane region" description="Helical" evidence="2">
    <location>
        <begin position="155"/>
        <end position="178"/>
    </location>
</feature>
<feature type="region of interest" description="Disordered" evidence="1">
    <location>
        <begin position="1"/>
        <end position="22"/>
    </location>
</feature>
<name>A0ABR9ZH88_9CORY</name>
<feature type="compositionally biased region" description="Low complexity" evidence="1">
    <location>
        <begin position="239"/>
        <end position="259"/>
    </location>
</feature>
<feature type="region of interest" description="Disordered" evidence="1">
    <location>
        <begin position="207"/>
        <end position="269"/>
    </location>
</feature>
<proteinExistence type="predicted"/>
<accession>A0ABR9ZH88</accession>
<evidence type="ECO:0000256" key="1">
    <source>
        <dbReference type="SAM" id="MobiDB-lite"/>
    </source>
</evidence>
<evidence type="ECO:0000313" key="3">
    <source>
        <dbReference type="EMBL" id="MBF4552796.1"/>
    </source>
</evidence>
<dbReference type="EMBL" id="JADKMY010000001">
    <property type="protein sequence ID" value="MBF4552796.1"/>
    <property type="molecule type" value="Genomic_DNA"/>
</dbReference>
<keyword evidence="2" id="KW-0812">Transmembrane</keyword>
<protein>
    <submittedName>
        <fullName evidence="3">Uncharacterized protein</fullName>
    </submittedName>
</protein>
<keyword evidence="2" id="KW-0472">Membrane</keyword>
<keyword evidence="2" id="KW-1133">Transmembrane helix</keyword>
<evidence type="ECO:0000256" key="2">
    <source>
        <dbReference type="SAM" id="Phobius"/>
    </source>
</evidence>
<keyword evidence="4" id="KW-1185">Reference proteome</keyword>
<reference evidence="3 4" key="1">
    <citation type="submission" date="2020-10" db="EMBL/GenBank/DDBJ databases">
        <title>Novel species in genus Corynebacterium.</title>
        <authorList>
            <person name="Zhang G."/>
        </authorList>
    </citation>
    <scope>NUCLEOTIDE SEQUENCE [LARGE SCALE GENOMIC DNA]</scope>
    <source>
        <strain evidence="3 4">DSM 45110</strain>
    </source>
</reference>
<organism evidence="3 4">
    <name type="scientific">Corynebacterium suicordis DSM 45110</name>
    <dbReference type="NCBI Taxonomy" id="1121369"/>
    <lineage>
        <taxon>Bacteria</taxon>
        <taxon>Bacillati</taxon>
        <taxon>Actinomycetota</taxon>
        <taxon>Actinomycetes</taxon>
        <taxon>Mycobacteriales</taxon>
        <taxon>Corynebacteriaceae</taxon>
        <taxon>Corynebacterium</taxon>
    </lineage>
</organism>
<feature type="transmembrane region" description="Helical" evidence="2">
    <location>
        <begin position="36"/>
        <end position="56"/>
    </location>
</feature>
<evidence type="ECO:0000313" key="4">
    <source>
        <dbReference type="Proteomes" id="UP000635902"/>
    </source>
</evidence>
<feature type="transmembrane region" description="Helical" evidence="2">
    <location>
        <begin position="129"/>
        <end position="149"/>
    </location>
</feature>
<dbReference type="Proteomes" id="UP000635902">
    <property type="component" value="Unassembled WGS sequence"/>
</dbReference>
<feature type="compositionally biased region" description="Basic and acidic residues" evidence="1">
    <location>
        <begin position="207"/>
        <end position="234"/>
    </location>
</feature>
<sequence>MSSEINQEDLKPPKVGRPDGLAKNLKGAPEDVRMGVLMWWSVCSMQALYAIVQFVANIVDPSVLRAQVKAQSETLGGFGGFGESVAEQDSATSASTFNVSMLVWMLVIIAVCAYLTWRAGRGGPHSRMFLNVGSLYLALQAALLLFGTTNSTMPVAFVLILGILSILSGVTAVLGMWFMSRPENHTWLGIPDVAEVEKYAAAVQRRRKEEKDAKQAKKQAQEREKKEQEARDQDSPAAPNGRNPNGQNHGHNHGQNGEPPHSPSNPYRR</sequence>
<feature type="transmembrane region" description="Helical" evidence="2">
    <location>
        <begin position="97"/>
        <end position="117"/>
    </location>
</feature>
<comment type="caution">
    <text evidence="3">The sequence shown here is derived from an EMBL/GenBank/DDBJ whole genome shotgun (WGS) entry which is preliminary data.</text>
</comment>
<dbReference type="RefSeq" id="WP_194555675.1">
    <property type="nucleotide sequence ID" value="NZ_JADKMY010000001.1"/>
</dbReference>
<dbReference type="CDD" id="cd22249">
    <property type="entry name" value="UDM1_RNF168_RNF169-like"/>
    <property type="match status" value="1"/>
</dbReference>
<gene>
    <name evidence="3" type="ORF">IRY30_01695</name>
</gene>